<dbReference type="AlphaFoldDB" id="A0A1M6TGV7"/>
<sequence>MLNALKRKFILLYTVSTGFILTAVLVILTLNTSRQLLQEKENSFLSSFSTISKTVQMDKEISHLWLSQMEKENQLLIHIEDNGTPLLYQGVINTPTKRDILIQKLKKTALTDNISTLVRPVSLKELQSKTYQITGLHKDRYLGAVFIVPSGEGYRSLILLQYINSNRRSRYTQILFAAALDLLGIAALFFVSRWIVGKSLLPVEESRRQQTEFVAAASHELKSPLAVIRANASAVKLEPASSLRYLEGIDRECSRMALLIEDMLLLASADTNRWQTKRELIDTDTLLIEAYDTYYPYCKEKGKELKLVLPADMLPGVKGDRERIKQLLAILIDNAAVYSVPEDTILLKAYCYKKQLVIEVEDHGPGIADEKKKDVFRRFYRGDKARKDKTHYGLGLSIAKELAELHAGTLGIRDTLGGGATFYFCIPIDNA</sequence>
<dbReference type="InterPro" id="IPR050736">
    <property type="entry name" value="Sensor_HK_Regulatory"/>
</dbReference>
<dbReference type="PANTHER" id="PTHR43711">
    <property type="entry name" value="TWO-COMPONENT HISTIDINE KINASE"/>
    <property type="match status" value="1"/>
</dbReference>
<keyword evidence="10" id="KW-1185">Reference proteome</keyword>
<reference evidence="9 10" key="1">
    <citation type="submission" date="2016-11" db="EMBL/GenBank/DDBJ databases">
        <authorList>
            <person name="Jaros S."/>
            <person name="Januszkiewicz K."/>
            <person name="Wedrychowicz H."/>
        </authorList>
    </citation>
    <scope>NUCLEOTIDE SEQUENCE [LARGE SCALE GENOMIC DNA]</scope>
    <source>
        <strain evidence="9 10">DSM 15929</strain>
    </source>
</reference>
<dbReference type="PANTHER" id="PTHR43711:SF1">
    <property type="entry name" value="HISTIDINE KINASE 1"/>
    <property type="match status" value="1"/>
</dbReference>
<evidence type="ECO:0000313" key="10">
    <source>
        <dbReference type="Proteomes" id="UP000184386"/>
    </source>
</evidence>
<dbReference type="EC" id="2.7.13.3" evidence="2"/>
<dbReference type="SMART" id="SM00387">
    <property type="entry name" value="HATPase_c"/>
    <property type="match status" value="1"/>
</dbReference>
<protein>
    <recommendedName>
        <fullName evidence="2">histidine kinase</fullName>
        <ecNumber evidence="2">2.7.13.3</ecNumber>
    </recommendedName>
</protein>
<comment type="catalytic activity">
    <reaction evidence="1">
        <text>ATP + protein L-histidine = ADP + protein N-phospho-L-histidine.</text>
        <dbReference type="EC" id="2.7.13.3"/>
    </reaction>
</comment>
<dbReference type="InterPro" id="IPR004358">
    <property type="entry name" value="Sig_transdc_His_kin-like_C"/>
</dbReference>
<dbReference type="CDD" id="cd00075">
    <property type="entry name" value="HATPase"/>
    <property type="match status" value="1"/>
</dbReference>
<evidence type="ECO:0000313" key="9">
    <source>
        <dbReference type="EMBL" id="SHK56235.1"/>
    </source>
</evidence>
<dbReference type="SMART" id="SM00388">
    <property type="entry name" value="HisKA"/>
    <property type="match status" value="1"/>
</dbReference>
<keyword evidence="7" id="KW-0472">Membrane</keyword>
<keyword evidence="6" id="KW-0902">Two-component regulatory system</keyword>
<dbReference type="EMBL" id="FRAC01000013">
    <property type="protein sequence ID" value="SHK56235.1"/>
    <property type="molecule type" value="Genomic_DNA"/>
</dbReference>
<dbReference type="Gene3D" id="1.10.287.130">
    <property type="match status" value="1"/>
</dbReference>
<dbReference type="STRING" id="1121322.SAMN02745136_02800"/>
<evidence type="ECO:0000256" key="6">
    <source>
        <dbReference type="ARBA" id="ARBA00023012"/>
    </source>
</evidence>
<dbReference type="Pfam" id="PF02518">
    <property type="entry name" value="HATPase_c"/>
    <property type="match status" value="1"/>
</dbReference>
<dbReference type="OrthoDB" id="9813151at2"/>
<gene>
    <name evidence="9" type="ORF">SAMN02745136_02800</name>
</gene>
<feature type="transmembrane region" description="Helical" evidence="7">
    <location>
        <begin position="12"/>
        <end position="30"/>
    </location>
</feature>
<dbReference type="Pfam" id="PF00512">
    <property type="entry name" value="HisKA"/>
    <property type="match status" value="1"/>
</dbReference>
<evidence type="ECO:0000256" key="4">
    <source>
        <dbReference type="ARBA" id="ARBA00022679"/>
    </source>
</evidence>
<proteinExistence type="predicted"/>
<keyword evidence="3" id="KW-0597">Phosphoprotein</keyword>
<keyword evidence="7" id="KW-0812">Transmembrane</keyword>
<dbReference type="InterPro" id="IPR003594">
    <property type="entry name" value="HATPase_dom"/>
</dbReference>
<dbReference type="CDD" id="cd00082">
    <property type="entry name" value="HisKA"/>
    <property type="match status" value="1"/>
</dbReference>
<dbReference type="InterPro" id="IPR005467">
    <property type="entry name" value="His_kinase_dom"/>
</dbReference>
<evidence type="ECO:0000259" key="8">
    <source>
        <dbReference type="PROSITE" id="PS50109"/>
    </source>
</evidence>
<dbReference type="InterPro" id="IPR003661">
    <property type="entry name" value="HisK_dim/P_dom"/>
</dbReference>
<evidence type="ECO:0000256" key="2">
    <source>
        <dbReference type="ARBA" id="ARBA00012438"/>
    </source>
</evidence>
<keyword evidence="5 9" id="KW-0418">Kinase</keyword>
<dbReference type="InterPro" id="IPR036097">
    <property type="entry name" value="HisK_dim/P_sf"/>
</dbReference>
<evidence type="ECO:0000256" key="7">
    <source>
        <dbReference type="SAM" id="Phobius"/>
    </source>
</evidence>
<dbReference type="PROSITE" id="PS50109">
    <property type="entry name" value="HIS_KIN"/>
    <property type="match status" value="1"/>
</dbReference>
<evidence type="ECO:0000256" key="3">
    <source>
        <dbReference type="ARBA" id="ARBA00022553"/>
    </source>
</evidence>
<dbReference type="PRINTS" id="PR00344">
    <property type="entry name" value="BCTRLSENSOR"/>
</dbReference>
<dbReference type="Gene3D" id="3.30.565.10">
    <property type="entry name" value="Histidine kinase-like ATPase, C-terminal domain"/>
    <property type="match status" value="1"/>
</dbReference>
<dbReference type="InterPro" id="IPR036890">
    <property type="entry name" value="HATPase_C_sf"/>
</dbReference>
<dbReference type="GO" id="GO:0000155">
    <property type="term" value="F:phosphorelay sensor kinase activity"/>
    <property type="evidence" value="ECO:0007669"/>
    <property type="project" value="InterPro"/>
</dbReference>
<keyword evidence="7" id="KW-1133">Transmembrane helix</keyword>
<dbReference type="SUPFAM" id="SSF55874">
    <property type="entry name" value="ATPase domain of HSP90 chaperone/DNA topoisomerase II/histidine kinase"/>
    <property type="match status" value="1"/>
</dbReference>
<organism evidence="9 10">
    <name type="scientific">Anaerocolumna jejuensis DSM 15929</name>
    <dbReference type="NCBI Taxonomy" id="1121322"/>
    <lineage>
        <taxon>Bacteria</taxon>
        <taxon>Bacillati</taxon>
        <taxon>Bacillota</taxon>
        <taxon>Clostridia</taxon>
        <taxon>Lachnospirales</taxon>
        <taxon>Lachnospiraceae</taxon>
        <taxon>Anaerocolumna</taxon>
    </lineage>
</organism>
<dbReference type="RefSeq" id="WP_073276934.1">
    <property type="nucleotide sequence ID" value="NZ_FRAC01000013.1"/>
</dbReference>
<name>A0A1M6TGV7_9FIRM</name>
<dbReference type="SUPFAM" id="SSF47384">
    <property type="entry name" value="Homodimeric domain of signal transducing histidine kinase"/>
    <property type="match status" value="1"/>
</dbReference>
<keyword evidence="4" id="KW-0808">Transferase</keyword>
<feature type="domain" description="Histidine kinase" evidence="8">
    <location>
        <begin position="216"/>
        <end position="430"/>
    </location>
</feature>
<dbReference type="Proteomes" id="UP000184386">
    <property type="component" value="Unassembled WGS sequence"/>
</dbReference>
<evidence type="ECO:0000256" key="1">
    <source>
        <dbReference type="ARBA" id="ARBA00000085"/>
    </source>
</evidence>
<feature type="transmembrane region" description="Helical" evidence="7">
    <location>
        <begin position="174"/>
        <end position="196"/>
    </location>
</feature>
<evidence type="ECO:0000256" key="5">
    <source>
        <dbReference type="ARBA" id="ARBA00022777"/>
    </source>
</evidence>
<accession>A0A1M6TGV7</accession>